<dbReference type="Proteomes" id="UP000006786">
    <property type="component" value="Unassembled WGS sequence"/>
</dbReference>
<keyword evidence="2" id="KW-0808">Transferase</keyword>
<dbReference type="RefSeq" id="WP_008598086.1">
    <property type="nucleotide sequence ID" value="NZ_AMRM01000019.1"/>
</dbReference>
<dbReference type="STRING" id="391937.NA2_16013"/>
<dbReference type="InterPro" id="IPR000182">
    <property type="entry name" value="GNAT_dom"/>
</dbReference>
<dbReference type="InterPro" id="IPR016181">
    <property type="entry name" value="Acyl_CoA_acyltransferase"/>
</dbReference>
<name>K2M6I7_9HYPH</name>
<organism evidence="2 3">
    <name type="scientific">Nitratireductor pacificus pht-3B</name>
    <dbReference type="NCBI Taxonomy" id="391937"/>
    <lineage>
        <taxon>Bacteria</taxon>
        <taxon>Pseudomonadati</taxon>
        <taxon>Pseudomonadota</taxon>
        <taxon>Alphaproteobacteria</taxon>
        <taxon>Hyphomicrobiales</taxon>
        <taxon>Phyllobacteriaceae</taxon>
        <taxon>Nitratireductor</taxon>
    </lineage>
</organism>
<dbReference type="EMBL" id="AMRM01000019">
    <property type="protein sequence ID" value="EKF17771.1"/>
    <property type="molecule type" value="Genomic_DNA"/>
</dbReference>
<evidence type="ECO:0000313" key="2">
    <source>
        <dbReference type="EMBL" id="EKF17771.1"/>
    </source>
</evidence>
<dbReference type="PROSITE" id="PS51186">
    <property type="entry name" value="GNAT"/>
    <property type="match status" value="1"/>
</dbReference>
<proteinExistence type="predicted"/>
<gene>
    <name evidence="2" type="ORF">NA2_16013</name>
</gene>
<dbReference type="Gene3D" id="3.40.630.30">
    <property type="match status" value="1"/>
</dbReference>
<reference evidence="2 3" key="1">
    <citation type="journal article" date="2012" name="J. Bacteriol.">
        <title>Genome Sequence of Nitratireductor pacificus Type Strain pht-3B.</title>
        <authorList>
            <person name="Lai Q."/>
            <person name="Li G."/>
            <person name="Shao Z."/>
        </authorList>
    </citation>
    <scope>NUCLEOTIDE SEQUENCE [LARGE SCALE GENOMIC DNA]</scope>
    <source>
        <strain evidence="3">pht-3B</strain>
    </source>
</reference>
<evidence type="ECO:0000313" key="3">
    <source>
        <dbReference type="Proteomes" id="UP000006786"/>
    </source>
</evidence>
<keyword evidence="3" id="KW-1185">Reference proteome</keyword>
<accession>K2M6I7</accession>
<dbReference type="CDD" id="cd04301">
    <property type="entry name" value="NAT_SF"/>
    <property type="match status" value="1"/>
</dbReference>
<dbReference type="Pfam" id="PF00583">
    <property type="entry name" value="Acetyltransf_1"/>
    <property type="match status" value="1"/>
</dbReference>
<evidence type="ECO:0000259" key="1">
    <source>
        <dbReference type="PROSITE" id="PS51186"/>
    </source>
</evidence>
<dbReference type="SUPFAM" id="SSF55729">
    <property type="entry name" value="Acyl-CoA N-acyltransferases (Nat)"/>
    <property type="match status" value="1"/>
</dbReference>
<feature type="domain" description="N-acetyltransferase" evidence="1">
    <location>
        <begin position="9"/>
        <end position="150"/>
    </location>
</feature>
<dbReference type="AlphaFoldDB" id="K2M6I7"/>
<sequence>MPMNGDAGLWLRPFGADDLSILREWFRDRELSRRLSYPTDAWFAHIQGPKSQCWIVCQEDGQAIAAIQVDREDDGVGFIDLAVKPDLRGKGIGTASLRHFLQTEAPAFRVLSGSIEPDNRASIGCAQKAGFVVADALDDDGLLPVIWTRD</sequence>
<dbReference type="OrthoDB" id="7585366at2"/>
<comment type="caution">
    <text evidence="2">The sequence shown here is derived from an EMBL/GenBank/DDBJ whole genome shotgun (WGS) entry which is preliminary data.</text>
</comment>
<dbReference type="GO" id="GO:0016747">
    <property type="term" value="F:acyltransferase activity, transferring groups other than amino-acyl groups"/>
    <property type="evidence" value="ECO:0007669"/>
    <property type="project" value="InterPro"/>
</dbReference>
<dbReference type="eggNOG" id="COG0456">
    <property type="taxonomic scope" value="Bacteria"/>
</dbReference>
<protein>
    <submittedName>
        <fullName evidence="2">Putative acetyltransferase</fullName>
    </submittedName>
</protein>